<feature type="transmembrane region" description="Helical" evidence="9">
    <location>
        <begin position="117"/>
        <end position="138"/>
    </location>
</feature>
<dbReference type="GO" id="GO:0006865">
    <property type="term" value="P:amino acid transport"/>
    <property type="evidence" value="ECO:0007669"/>
    <property type="project" value="UniProtKB-KW"/>
</dbReference>
<dbReference type="GO" id="GO:0022857">
    <property type="term" value="F:transmembrane transporter activity"/>
    <property type="evidence" value="ECO:0007669"/>
    <property type="project" value="InterPro"/>
</dbReference>
<proteinExistence type="inferred from homology"/>
<dbReference type="Pfam" id="PF02653">
    <property type="entry name" value="BPD_transp_2"/>
    <property type="match status" value="1"/>
</dbReference>
<evidence type="ECO:0000256" key="3">
    <source>
        <dbReference type="ARBA" id="ARBA00022475"/>
    </source>
</evidence>
<feature type="transmembrane region" description="Helical" evidence="9">
    <location>
        <begin position="21"/>
        <end position="48"/>
    </location>
</feature>
<dbReference type="EMBL" id="CP029425">
    <property type="protein sequence ID" value="AWL96879.1"/>
    <property type="molecule type" value="Genomic_DNA"/>
</dbReference>
<dbReference type="PANTHER" id="PTHR11795">
    <property type="entry name" value="BRANCHED-CHAIN AMINO ACID TRANSPORT SYSTEM PERMEASE PROTEIN LIVH"/>
    <property type="match status" value="1"/>
</dbReference>
<dbReference type="PANTHER" id="PTHR11795:SF445">
    <property type="entry name" value="AMINO ACID ABC TRANSPORTER PERMEASE PROTEIN"/>
    <property type="match status" value="1"/>
</dbReference>
<evidence type="ECO:0000256" key="9">
    <source>
        <dbReference type="SAM" id="Phobius"/>
    </source>
</evidence>
<dbReference type="KEGG" id="bot:CIT37_35705"/>
<keyword evidence="4 9" id="KW-0812">Transmembrane</keyword>
<name>A0A2U8PGK7_9BRAD</name>
<feature type="transmembrane region" description="Helical" evidence="9">
    <location>
        <begin position="158"/>
        <end position="180"/>
    </location>
</feature>
<evidence type="ECO:0000313" key="11">
    <source>
        <dbReference type="Proteomes" id="UP000215703"/>
    </source>
</evidence>
<evidence type="ECO:0000313" key="10">
    <source>
        <dbReference type="EMBL" id="AWL96879.1"/>
    </source>
</evidence>
<evidence type="ECO:0000256" key="7">
    <source>
        <dbReference type="ARBA" id="ARBA00023136"/>
    </source>
</evidence>
<sequence length="312" mass="33287">MRLSRRRTSGGRRPRWDHAMLQTFIQIVLVGLAVGAAYSLVALGYTLIWNAVSLVNFAQGDLVMLGAFVSVGWLANRLGMPLWLNLVTMLVILGFFGAGLAWGIYHPLRNAPQLSAIVATLGLSMALQNIAVIIWGPQPLNFAGPLGTTSVHLFGSTIYAQYLVILAALAAMMAIQHMLFQHTALGRAMRATAQDAEAARLMGIPTARIIAFIFAYATMLAALAGWLIAPLSYVSSDMGVNLSLRAFAATILGGFGSIPGALVGGLAFGVIESAGSFYISSEYIDVIAFGVLIAVLMFRPQGIFGELELERP</sequence>
<feature type="transmembrane region" description="Helical" evidence="9">
    <location>
        <begin position="209"/>
        <end position="234"/>
    </location>
</feature>
<evidence type="ECO:0000256" key="8">
    <source>
        <dbReference type="ARBA" id="ARBA00037998"/>
    </source>
</evidence>
<comment type="similarity">
    <text evidence="8">Belongs to the binding-protein-dependent transport system permease family. LivHM subfamily.</text>
</comment>
<dbReference type="AlphaFoldDB" id="A0A2U8PGK7"/>
<keyword evidence="3" id="KW-1003">Cell membrane</keyword>
<feature type="transmembrane region" description="Helical" evidence="9">
    <location>
        <begin position="82"/>
        <end position="105"/>
    </location>
</feature>
<dbReference type="GO" id="GO:0005886">
    <property type="term" value="C:plasma membrane"/>
    <property type="evidence" value="ECO:0007669"/>
    <property type="project" value="UniProtKB-SubCell"/>
</dbReference>
<reference evidence="10 11" key="1">
    <citation type="journal article" date="2014" name="Int. J. Syst. Evol. Microbiol.">
        <title>Bradyrhizobium ottawaense sp. nov., a symbiotic nitrogen fixing bacterium from root nodules of soybeans in Canada.</title>
        <authorList>
            <person name="Yu X."/>
            <person name="Cloutier S."/>
            <person name="Tambong J.T."/>
            <person name="Bromfield E.S."/>
        </authorList>
    </citation>
    <scope>NUCLEOTIDE SEQUENCE [LARGE SCALE GENOMIC DNA]</scope>
    <source>
        <strain evidence="10 11">OO99</strain>
    </source>
</reference>
<dbReference type="Proteomes" id="UP000215703">
    <property type="component" value="Chromosome"/>
</dbReference>
<dbReference type="CDD" id="cd06582">
    <property type="entry name" value="TM_PBP1_LivH_like"/>
    <property type="match status" value="1"/>
</dbReference>
<dbReference type="InterPro" id="IPR052157">
    <property type="entry name" value="BCAA_transport_permease"/>
</dbReference>
<evidence type="ECO:0000256" key="1">
    <source>
        <dbReference type="ARBA" id="ARBA00004651"/>
    </source>
</evidence>
<evidence type="ECO:0000256" key="2">
    <source>
        <dbReference type="ARBA" id="ARBA00022448"/>
    </source>
</evidence>
<keyword evidence="6 9" id="KW-1133">Transmembrane helix</keyword>
<evidence type="ECO:0000256" key="5">
    <source>
        <dbReference type="ARBA" id="ARBA00022970"/>
    </source>
</evidence>
<feature type="transmembrane region" description="Helical" evidence="9">
    <location>
        <begin position="283"/>
        <end position="304"/>
    </location>
</feature>
<keyword evidence="7 9" id="KW-0472">Membrane</keyword>
<evidence type="ECO:0000256" key="6">
    <source>
        <dbReference type="ARBA" id="ARBA00022989"/>
    </source>
</evidence>
<evidence type="ECO:0000256" key="4">
    <source>
        <dbReference type="ARBA" id="ARBA00022692"/>
    </source>
</evidence>
<keyword evidence="5" id="KW-0029">Amino-acid transport</keyword>
<dbReference type="InterPro" id="IPR001851">
    <property type="entry name" value="ABC_transp_permease"/>
</dbReference>
<reference evidence="10 11" key="2">
    <citation type="journal article" date="2017" name="Syst. Appl. Microbiol.">
        <title>Soybeans inoculated with root zone soils of Canadian native legumes harbour diverse and novel Bradyrhizobium spp. that possess agricultural potential.</title>
        <authorList>
            <person name="Bromfield E.S.P."/>
            <person name="Cloutier S."/>
            <person name="Tambong J.T."/>
            <person name="Tran Thi T.V."/>
        </authorList>
    </citation>
    <scope>NUCLEOTIDE SEQUENCE [LARGE SCALE GENOMIC DNA]</scope>
    <source>
        <strain evidence="10 11">OO99</strain>
    </source>
</reference>
<keyword evidence="2" id="KW-0813">Transport</keyword>
<protein>
    <submittedName>
        <fullName evidence="10">Branched-chain amino acid ABC transporter permease</fullName>
    </submittedName>
</protein>
<feature type="transmembrane region" description="Helical" evidence="9">
    <location>
        <begin position="246"/>
        <end position="271"/>
    </location>
</feature>
<accession>A0A2U8PGK7</accession>
<organism evidence="10 11">
    <name type="scientific">Bradyrhizobium ottawaense</name>
    <dbReference type="NCBI Taxonomy" id="931866"/>
    <lineage>
        <taxon>Bacteria</taxon>
        <taxon>Pseudomonadati</taxon>
        <taxon>Pseudomonadota</taxon>
        <taxon>Alphaproteobacteria</taxon>
        <taxon>Hyphomicrobiales</taxon>
        <taxon>Nitrobacteraceae</taxon>
        <taxon>Bradyrhizobium</taxon>
    </lineage>
</organism>
<gene>
    <name evidence="10" type="ORF">CIT37_35705</name>
</gene>
<comment type="subcellular location">
    <subcellularLocation>
        <location evidence="1">Cell membrane</location>
        <topology evidence="1">Multi-pass membrane protein</topology>
    </subcellularLocation>
</comment>